<dbReference type="CDD" id="cd00093">
    <property type="entry name" value="HTH_XRE"/>
    <property type="match status" value="1"/>
</dbReference>
<dbReference type="Proteomes" id="UP000535511">
    <property type="component" value="Unassembled WGS sequence"/>
</dbReference>
<dbReference type="InterPro" id="IPR001387">
    <property type="entry name" value="Cro/C1-type_HTH"/>
</dbReference>
<organism evidence="2 4">
    <name type="scientific">Nocardioides panaciterrulae</name>
    <dbReference type="NCBI Taxonomy" id="661492"/>
    <lineage>
        <taxon>Bacteria</taxon>
        <taxon>Bacillati</taxon>
        <taxon>Actinomycetota</taxon>
        <taxon>Actinomycetes</taxon>
        <taxon>Propionibacteriales</taxon>
        <taxon>Nocardioidaceae</taxon>
        <taxon>Nocardioides</taxon>
    </lineage>
</organism>
<dbReference type="Gene3D" id="1.10.260.40">
    <property type="entry name" value="lambda repressor-like DNA-binding domains"/>
    <property type="match status" value="1"/>
</dbReference>
<proteinExistence type="predicted"/>
<dbReference type="Pfam" id="PF01381">
    <property type="entry name" value="HTH_3"/>
    <property type="match status" value="1"/>
</dbReference>
<dbReference type="RefSeq" id="WP_179661902.1">
    <property type="nucleotide sequence ID" value="NZ_JACCBG010000001.1"/>
</dbReference>
<reference evidence="2 4" key="1">
    <citation type="submission" date="2020-07" db="EMBL/GenBank/DDBJ databases">
        <title>Sequencing the genomes of 1000 actinobacteria strains.</title>
        <authorList>
            <person name="Klenk H.-P."/>
        </authorList>
    </citation>
    <scope>NUCLEOTIDE SEQUENCE [LARGE SCALE GENOMIC DNA]</scope>
    <source>
        <strain evidence="2 4">DSM 21350</strain>
    </source>
</reference>
<name>A0A7Y9J9A3_9ACTN</name>
<dbReference type="SMART" id="SM00530">
    <property type="entry name" value="HTH_XRE"/>
    <property type="match status" value="1"/>
</dbReference>
<protein>
    <submittedName>
        <fullName evidence="2">Transcriptional regulator with XRE-family HTH domain</fullName>
    </submittedName>
</protein>
<dbReference type="GO" id="GO:0003677">
    <property type="term" value="F:DNA binding"/>
    <property type="evidence" value="ECO:0007669"/>
    <property type="project" value="InterPro"/>
</dbReference>
<accession>A0A7Y9J9A3</accession>
<evidence type="ECO:0000259" key="1">
    <source>
        <dbReference type="PROSITE" id="PS50943"/>
    </source>
</evidence>
<dbReference type="EMBL" id="JACCBG010000001">
    <property type="protein sequence ID" value="NYD43983.1"/>
    <property type="molecule type" value="Genomic_DNA"/>
</dbReference>
<dbReference type="AlphaFoldDB" id="A0A7Y9J9A3"/>
<gene>
    <name evidence="2" type="ORF">BJZ21_000034</name>
    <name evidence="3" type="ORF">BJZ21_004066</name>
</gene>
<comment type="caution">
    <text evidence="2">The sequence shown here is derived from an EMBL/GenBank/DDBJ whole genome shotgun (WGS) entry which is preliminary data.</text>
</comment>
<dbReference type="EMBL" id="JACCBG010000001">
    <property type="protein sequence ID" value="NYD39951.1"/>
    <property type="molecule type" value="Genomic_DNA"/>
</dbReference>
<evidence type="ECO:0000313" key="4">
    <source>
        <dbReference type="Proteomes" id="UP000535511"/>
    </source>
</evidence>
<feature type="domain" description="HTH cro/C1-type" evidence="1">
    <location>
        <begin position="14"/>
        <end position="51"/>
    </location>
</feature>
<evidence type="ECO:0000313" key="3">
    <source>
        <dbReference type="EMBL" id="NYD43983.1"/>
    </source>
</evidence>
<dbReference type="PROSITE" id="PS50943">
    <property type="entry name" value="HTH_CROC1"/>
    <property type="match status" value="1"/>
</dbReference>
<dbReference type="InterPro" id="IPR010982">
    <property type="entry name" value="Lambda_DNA-bd_dom_sf"/>
</dbReference>
<dbReference type="SUPFAM" id="SSF47413">
    <property type="entry name" value="lambda repressor-like DNA-binding domains"/>
    <property type="match status" value="1"/>
</dbReference>
<evidence type="ECO:0000313" key="2">
    <source>
        <dbReference type="EMBL" id="NYD39951.1"/>
    </source>
</evidence>
<sequence length="69" mass="7011">MTESISTGGVGPALRALRLAADMTLEQVAEAAGVSPSYLSRAENNRVTPTAGWVQLVAVAIGDRLASAA</sequence>
<keyword evidence="4" id="KW-1185">Reference proteome</keyword>